<sequence length="1209" mass="133816">MGNGQSAEAPRRPPNRLSKPRTNSSTNLLNLKPGPPSRRNSQVINVKGRSNVSVDVIAVEDVEKGESKQKKRMSLFRSKSAQPTSEPLQIDTGVDIDFLDRTSVDDWSTGRSVTNEKSIQQYHIPPVDSRPLARPGRMSLQHVPYAHHHARLSLVAEAPSPQPDQWDEKRSSYIQTEQMEKRISMTIQEEEGPHTGNGLPERKKSAAEVYTPIRRRSLLQHGIATRKSWLEEDARQSLPSQLPPQALRENLQDYYYNLSKPTSSPLSSIAAMTPGFDDNSPGPRTITPNDLDYGHIGAFKLGSLRIMNGAASPSPSLDQSATRSAKDDYFLDDRDNSHSQRDLAPRSNTISSPKEFIKAPWITRAESPLRQTLEPEELPLTVNTHLPLPEFSAFNFDTDSPTKSLDLARGYIQDLALSPYSFDNSPPRTPRLEATSKHTALEDDLFEAEPGTPEIEEMHPPRSFDSGYGAEGTQAMVAVKGPRDLAPKPLAKADSGYSSNVSLRSFKEVSKPAVSDEKAPPTPPKEPPFSRVPSSAYSEASSYSEVSEMTVKSKRSLPALPTDDMPAPFRQAPPVPLKHSSVHSSGKVNAPPPKKLPEPEQDLASAKPHVLVSPKYSRQQSLPAVPRTLRDELLRGRSPSGSSSSESSGSTSRWRKEKKRTQPIQSQPVYTIQAFPSVSEEISIPSVPANISRQLEERVVGFPVACFPNTTAGTNQLKRTVSKETLGTIFSVGSAEVRAEATFARLQRALPPVPVQTISPELPSKPEVSRRHTFQPLSPAPPEPTFQSRSQQYPQVIPGKATQIRQKSQQAFETHITSHATVTSSLGESPYDVALGSMRTHLMAKQRAKSMTSQFEAEARTRFALARSVSQESLPLSQSVSHEKSWENFSSPSPISLQPVRGKPPPAHARWSNLGSSRPSTNMRPTAVVDQRSNLNPTDDGRRFSILSKDRVKSPPPVSMQTRKNVPSQVASQVMPPARTPPGPPPHSRQPPPQAQQEDPWANQKSFWAERRKAADGALQERKSFEMRRPQVSMMSTEHQRPQMKSHGSWDTSQRWDGHAEVYDHTYGSHPSTYDDKKNLNTTLNPLGQHPPQFQAQVQVQYYRHHQTQQEEYYDGPSYEEDDLQHEQGQLPHIQAIHKSQTSTSEMLVLDRFSGGLGYGYEPGVGLGGSAGTRNTGKLANGGRKSVDASKMYGVDFSDIPVFLRRVEV</sequence>
<feature type="region of interest" description="Disordered" evidence="1">
    <location>
        <begin position="506"/>
        <end position="666"/>
    </location>
</feature>
<protein>
    <recommendedName>
        <fullName evidence="4">Proteophosphoglycan ppg4</fullName>
    </recommendedName>
</protein>
<feature type="compositionally biased region" description="Pro residues" evidence="1">
    <location>
        <begin position="978"/>
        <end position="994"/>
    </location>
</feature>
<dbReference type="Proteomes" id="UP000785200">
    <property type="component" value="Unassembled WGS sequence"/>
</dbReference>
<feature type="compositionally biased region" description="Basic and acidic residues" evidence="1">
    <location>
        <begin position="330"/>
        <end position="344"/>
    </location>
</feature>
<dbReference type="OrthoDB" id="5341904at2759"/>
<proteinExistence type="predicted"/>
<accession>A0A9P6SPE9</accession>
<feature type="compositionally biased region" description="Basic and acidic residues" evidence="1">
    <location>
        <begin position="506"/>
        <end position="519"/>
    </location>
</feature>
<feature type="compositionally biased region" description="Polar residues" evidence="1">
    <location>
        <begin position="887"/>
        <end position="896"/>
    </location>
</feature>
<evidence type="ECO:0000256" key="1">
    <source>
        <dbReference type="SAM" id="MobiDB-lite"/>
    </source>
</evidence>
<feature type="region of interest" description="Disordered" evidence="1">
    <location>
        <begin position="871"/>
        <end position="1053"/>
    </location>
</feature>
<feature type="compositionally biased region" description="Polar residues" evidence="1">
    <location>
        <begin position="38"/>
        <end position="50"/>
    </location>
</feature>
<gene>
    <name evidence="2" type="ORF">D0Z07_9101</name>
</gene>
<reference evidence="2" key="1">
    <citation type="submission" date="2019-07" db="EMBL/GenBank/DDBJ databases">
        <title>Hyphodiscus hymeniophilus genome sequencing and assembly.</title>
        <authorList>
            <person name="Kramer G."/>
            <person name="Nodwell J."/>
        </authorList>
    </citation>
    <scope>NUCLEOTIDE SEQUENCE</scope>
    <source>
        <strain evidence="2">ATCC 34498</strain>
    </source>
</reference>
<feature type="compositionally biased region" description="Polar residues" evidence="1">
    <location>
        <begin position="77"/>
        <end position="87"/>
    </location>
</feature>
<feature type="compositionally biased region" description="Polar residues" evidence="1">
    <location>
        <begin position="913"/>
        <end position="924"/>
    </location>
</feature>
<feature type="region of interest" description="Disordered" evidence="1">
    <location>
        <begin position="330"/>
        <end position="350"/>
    </location>
</feature>
<name>A0A9P6SPE9_9HELO</name>
<dbReference type="EMBL" id="VNKQ01000020">
    <property type="protein sequence ID" value="KAG0645091.1"/>
    <property type="molecule type" value="Genomic_DNA"/>
</dbReference>
<dbReference type="AlphaFoldDB" id="A0A9P6SPE9"/>
<feature type="region of interest" description="Disordered" evidence="1">
    <location>
        <begin position="1"/>
        <end position="50"/>
    </location>
</feature>
<feature type="compositionally biased region" description="Polar residues" evidence="1">
    <location>
        <begin position="20"/>
        <end position="29"/>
    </location>
</feature>
<organism evidence="2 3">
    <name type="scientific">Hyphodiscus hymeniophilus</name>
    <dbReference type="NCBI Taxonomy" id="353542"/>
    <lineage>
        <taxon>Eukaryota</taxon>
        <taxon>Fungi</taxon>
        <taxon>Dikarya</taxon>
        <taxon>Ascomycota</taxon>
        <taxon>Pezizomycotina</taxon>
        <taxon>Leotiomycetes</taxon>
        <taxon>Helotiales</taxon>
        <taxon>Hyphodiscaceae</taxon>
        <taxon>Hyphodiscus</taxon>
    </lineage>
</organism>
<feature type="region of interest" description="Disordered" evidence="1">
    <location>
        <begin position="63"/>
        <end position="87"/>
    </location>
</feature>
<evidence type="ECO:0000313" key="2">
    <source>
        <dbReference type="EMBL" id="KAG0645091.1"/>
    </source>
</evidence>
<comment type="caution">
    <text evidence="2">The sequence shown here is derived from an EMBL/GenBank/DDBJ whole genome shotgun (WGS) entry which is preliminary data.</text>
</comment>
<evidence type="ECO:0008006" key="4">
    <source>
        <dbReference type="Google" id="ProtNLM"/>
    </source>
</evidence>
<feature type="compositionally biased region" description="Low complexity" evidence="1">
    <location>
        <begin position="534"/>
        <end position="548"/>
    </location>
</feature>
<evidence type="ECO:0000313" key="3">
    <source>
        <dbReference type="Proteomes" id="UP000785200"/>
    </source>
</evidence>
<feature type="compositionally biased region" description="Basic and acidic residues" evidence="1">
    <location>
        <begin position="1008"/>
        <end position="1029"/>
    </location>
</feature>
<feature type="compositionally biased region" description="Low complexity" evidence="1">
    <location>
        <begin position="636"/>
        <end position="652"/>
    </location>
</feature>
<feature type="compositionally biased region" description="Basic and acidic residues" evidence="1">
    <location>
        <begin position="939"/>
        <end position="953"/>
    </location>
</feature>
<feature type="compositionally biased region" description="Polar residues" evidence="1">
    <location>
        <begin position="871"/>
        <end position="880"/>
    </location>
</feature>
<feature type="region of interest" description="Disordered" evidence="1">
    <location>
        <begin position="757"/>
        <end position="789"/>
    </location>
</feature>
<keyword evidence="3" id="KW-1185">Reference proteome</keyword>
<feature type="compositionally biased region" description="Polar residues" evidence="1">
    <location>
        <begin position="959"/>
        <end position="972"/>
    </location>
</feature>